<dbReference type="Pfam" id="PF02687">
    <property type="entry name" value="FtsX"/>
    <property type="match status" value="1"/>
</dbReference>
<keyword evidence="4 6" id="KW-1133">Transmembrane helix</keyword>
<accession>A0A9W5VWD7</accession>
<name>A0A9W5VWD7_9ACTO</name>
<dbReference type="RefSeq" id="WP_016443973.1">
    <property type="nucleotide sequence ID" value="NZ_KE150266.1"/>
</dbReference>
<evidence type="ECO:0000259" key="7">
    <source>
        <dbReference type="Pfam" id="PF02687"/>
    </source>
</evidence>
<sequence length="457" mass="49606">MSFVKRAWLNVWRKLAKSLTIFLVLLTASTLLLSTFAVREAVARTSDEVGSELLAGFSVQNNQRTNPGTARGAGTVSREQIEEISKLPGITKYVSNMSSVADIENAEIFKLDGAASDYSQEREEKFGNAVMVNAVNKSDLATPFRAGTFTLAQGRHLTDDDHHKVMVHEEFAAKNNLKVGDTLRLRGNIYDPDNRFQSDAAVDAEIVGTFSGKNVRPAAQRLELFQNAVFTDLDTARTLNGTTPENEIYQDAGFFVNSVKDVDSVMKAAAALPLDWEHYELVKNTDMLGALAYSLESINSLVNATFIGTVVFTIVALVLVLALWMNERRKETGILLAVGVSKAKIFAQYLTENIFAFVVALVASFGTATLLAQKLGDGIVSRASAQTSAHLNGGQNFGTDFYTSTIQKTVDHVNVVIEPSHLIMVGVAGLILVIVATLIASAPMLSKRPKQLLTQIG</sequence>
<evidence type="ECO:0000313" key="9">
    <source>
        <dbReference type="Proteomes" id="UP000014387"/>
    </source>
</evidence>
<comment type="caution">
    <text evidence="8">The sequence shown here is derived from an EMBL/GenBank/DDBJ whole genome shotgun (WGS) entry which is preliminary data.</text>
</comment>
<feature type="domain" description="ABC3 transporter permease C-terminal" evidence="7">
    <location>
        <begin position="306"/>
        <end position="447"/>
    </location>
</feature>
<gene>
    <name evidence="8" type="ORF">HMPREF9238_00616</name>
</gene>
<dbReference type="Proteomes" id="UP000014387">
    <property type="component" value="Unassembled WGS sequence"/>
</dbReference>
<reference evidence="8 9" key="1">
    <citation type="submission" date="2013-05" db="EMBL/GenBank/DDBJ databases">
        <title>The Genome Sequence of Actinomyces europaeus ACS-120-V-COL10B.</title>
        <authorList>
            <consortium name="The Broad Institute Genomics Platform"/>
            <person name="Earl A."/>
            <person name="Ward D."/>
            <person name="Feldgarden M."/>
            <person name="Gevers D."/>
            <person name="Saerens B."/>
            <person name="Vaneechoutte M."/>
            <person name="Walker B."/>
            <person name="Young S."/>
            <person name="Zeng Q."/>
            <person name="Gargeya S."/>
            <person name="Fitzgerald M."/>
            <person name="Haas B."/>
            <person name="Abouelleil A."/>
            <person name="Allen A.W."/>
            <person name="Alvarado L."/>
            <person name="Arachchi H.M."/>
            <person name="Berlin A.M."/>
            <person name="Chapman S.B."/>
            <person name="Gainer-Dewar J."/>
            <person name="Goldberg J."/>
            <person name="Griggs A."/>
            <person name="Gujja S."/>
            <person name="Hansen M."/>
            <person name="Howarth C."/>
            <person name="Imamovic A."/>
            <person name="Ireland A."/>
            <person name="Larimer J."/>
            <person name="McCowan C."/>
            <person name="Murphy C."/>
            <person name="Pearson M."/>
            <person name="Poon T.W."/>
            <person name="Priest M."/>
            <person name="Roberts A."/>
            <person name="Saif S."/>
            <person name="Shea T."/>
            <person name="Sisk P."/>
            <person name="Sykes S."/>
            <person name="Wortman J."/>
            <person name="Nusbaum C."/>
            <person name="Birren B."/>
        </authorList>
    </citation>
    <scope>NUCLEOTIDE SEQUENCE [LARGE SCALE GENOMIC DNA]</scope>
    <source>
        <strain evidence="8 9">ACS-120-V-Col10b</strain>
    </source>
</reference>
<dbReference type="GO" id="GO:0005886">
    <property type="term" value="C:plasma membrane"/>
    <property type="evidence" value="ECO:0007669"/>
    <property type="project" value="UniProtKB-SubCell"/>
</dbReference>
<evidence type="ECO:0000256" key="3">
    <source>
        <dbReference type="ARBA" id="ARBA00022692"/>
    </source>
</evidence>
<evidence type="ECO:0000256" key="2">
    <source>
        <dbReference type="ARBA" id="ARBA00022475"/>
    </source>
</evidence>
<proteinExistence type="predicted"/>
<feature type="transmembrane region" description="Helical" evidence="6">
    <location>
        <begin position="354"/>
        <end position="372"/>
    </location>
</feature>
<dbReference type="EMBL" id="AGWN01000001">
    <property type="protein sequence ID" value="EPD30861.1"/>
    <property type="molecule type" value="Genomic_DNA"/>
</dbReference>
<dbReference type="PANTHER" id="PTHR30572">
    <property type="entry name" value="MEMBRANE COMPONENT OF TRANSPORTER-RELATED"/>
    <property type="match status" value="1"/>
</dbReference>
<evidence type="ECO:0000256" key="5">
    <source>
        <dbReference type="ARBA" id="ARBA00023136"/>
    </source>
</evidence>
<evidence type="ECO:0000256" key="4">
    <source>
        <dbReference type="ARBA" id="ARBA00022989"/>
    </source>
</evidence>
<keyword evidence="9" id="KW-1185">Reference proteome</keyword>
<protein>
    <recommendedName>
        <fullName evidence="7">ABC3 transporter permease C-terminal domain-containing protein</fullName>
    </recommendedName>
</protein>
<keyword evidence="5 6" id="KW-0472">Membrane</keyword>
<dbReference type="GO" id="GO:0022857">
    <property type="term" value="F:transmembrane transporter activity"/>
    <property type="evidence" value="ECO:0007669"/>
    <property type="project" value="TreeGrafter"/>
</dbReference>
<dbReference type="PANTHER" id="PTHR30572:SF9">
    <property type="entry name" value="ABC TRANSPORTER PERMEASE PROTEIN"/>
    <property type="match status" value="1"/>
</dbReference>
<organism evidence="8 9">
    <name type="scientific">Gleimia europaea ACS-120-V-Col10b</name>
    <dbReference type="NCBI Taxonomy" id="883069"/>
    <lineage>
        <taxon>Bacteria</taxon>
        <taxon>Bacillati</taxon>
        <taxon>Actinomycetota</taxon>
        <taxon>Actinomycetes</taxon>
        <taxon>Actinomycetales</taxon>
        <taxon>Actinomycetaceae</taxon>
        <taxon>Gleimia</taxon>
    </lineage>
</organism>
<evidence type="ECO:0000313" key="8">
    <source>
        <dbReference type="EMBL" id="EPD30861.1"/>
    </source>
</evidence>
<dbReference type="InterPro" id="IPR003838">
    <property type="entry name" value="ABC3_permease_C"/>
</dbReference>
<comment type="subcellular location">
    <subcellularLocation>
        <location evidence="1">Cell membrane</location>
        <topology evidence="1">Multi-pass membrane protein</topology>
    </subcellularLocation>
</comment>
<evidence type="ECO:0000256" key="6">
    <source>
        <dbReference type="SAM" id="Phobius"/>
    </source>
</evidence>
<dbReference type="InterPro" id="IPR050250">
    <property type="entry name" value="Macrolide_Exporter_MacB"/>
</dbReference>
<feature type="transmembrane region" description="Helical" evidence="6">
    <location>
        <begin position="301"/>
        <end position="324"/>
    </location>
</feature>
<keyword evidence="3 6" id="KW-0812">Transmembrane</keyword>
<dbReference type="AlphaFoldDB" id="A0A9W5VWD7"/>
<evidence type="ECO:0000256" key="1">
    <source>
        <dbReference type="ARBA" id="ARBA00004651"/>
    </source>
</evidence>
<dbReference type="OrthoDB" id="9812886at2"/>
<feature type="transmembrane region" description="Helical" evidence="6">
    <location>
        <begin position="422"/>
        <end position="445"/>
    </location>
</feature>
<keyword evidence="2" id="KW-1003">Cell membrane</keyword>